<name>A0A158SWC3_HAEIF</name>
<protein>
    <submittedName>
        <fullName evidence="1">Uncharacterized protein</fullName>
    </submittedName>
</protein>
<gene>
    <name evidence="1" type="ORF">NTHI1209_00770</name>
</gene>
<dbReference type="Proteomes" id="UP000050700">
    <property type="component" value="Unassembled WGS sequence"/>
</dbReference>
<dbReference type="PATRIC" id="fig|727.582.peg.704"/>
<comment type="caution">
    <text evidence="1">The sequence shown here is derived from an EMBL/GenBank/DDBJ whole genome shotgun (WGS) entry which is preliminary data.</text>
</comment>
<organism evidence="1 2">
    <name type="scientific">Haemophilus influenzae</name>
    <dbReference type="NCBI Taxonomy" id="727"/>
    <lineage>
        <taxon>Bacteria</taxon>
        <taxon>Pseudomonadati</taxon>
        <taxon>Pseudomonadota</taxon>
        <taxon>Gammaproteobacteria</taxon>
        <taxon>Pasteurellales</taxon>
        <taxon>Pasteurellaceae</taxon>
        <taxon>Haemophilus</taxon>
    </lineage>
</organism>
<dbReference type="EMBL" id="JMQP01000002">
    <property type="protein sequence ID" value="KIS35167.1"/>
    <property type="molecule type" value="Genomic_DNA"/>
</dbReference>
<reference evidence="1 2" key="1">
    <citation type="submission" date="2014-05" db="EMBL/GenBank/DDBJ databases">
        <title>Methylome analysis of the phasevarions of Haemophilus influenzae.</title>
        <authorList>
            <person name="Atack J.M."/>
            <person name="Fox K.L."/>
            <person name="Power P.M."/>
            <person name="Clark T."/>
            <person name="Jurcisek J."/>
            <person name="Korlach J."/>
            <person name="Bakaletz L.O."/>
            <person name="Jennings M.P."/>
        </authorList>
    </citation>
    <scope>NUCLEOTIDE SEQUENCE [LARGE SCALE GENOMIC DNA]</scope>
    <source>
        <strain evidence="1 2">1209</strain>
    </source>
</reference>
<sequence length="50" mass="5907">MFFWNCSAYKEILSLRVNWDDVVFEVNFKHNKKTSEFLAALSKVSANLHK</sequence>
<proteinExistence type="predicted"/>
<evidence type="ECO:0000313" key="2">
    <source>
        <dbReference type="Proteomes" id="UP000050700"/>
    </source>
</evidence>
<accession>A0A158SWC3</accession>
<evidence type="ECO:0000313" key="1">
    <source>
        <dbReference type="EMBL" id="KIS35167.1"/>
    </source>
</evidence>
<dbReference type="AlphaFoldDB" id="A0A158SWC3"/>